<feature type="transmembrane region" description="Helical" evidence="1">
    <location>
        <begin position="12"/>
        <end position="34"/>
    </location>
</feature>
<evidence type="ECO:0000256" key="1">
    <source>
        <dbReference type="SAM" id="Phobius"/>
    </source>
</evidence>
<dbReference type="STRING" id="926561.GCA_000379025_02789"/>
<comment type="caution">
    <text evidence="2">The sequence shown here is derived from an EMBL/GenBank/DDBJ whole genome shotgun (WGS) entry which is preliminary data.</text>
</comment>
<dbReference type="EMBL" id="SOEG01000045">
    <property type="protein sequence ID" value="TDX45402.1"/>
    <property type="molecule type" value="Genomic_DNA"/>
</dbReference>
<dbReference type="RefSeq" id="WP_134118887.1">
    <property type="nucleotide sequence ID" value="NZ_SOEG01000045.1"/>
</dbReference>
<protein>
    <submittedName>
        <fullName evidence="2">Type II secretion system protein I</fullName>
    </submittedName>
</protein>
<evidence type="ECO:0000313" key="2">
    <source>
        <dbReference type="EMBL" id="TDX45402.1"/>
    </source>
</evidence>
<keyword evidence="1" id="KW-1133">Transmembrane helix</keyword>
<reference evidence="2 3" key="1">
    <citation type="submission" date="2019-03" db="EMBL/GenBank/DDBJ databases">
        <title>Subsurface microbial communities from deep shales in Ohio and West Virginia, USA.</title>
        <authorList>
            <person name="Wrighton K."/>
        </authorList>
    </citation>
    <scope>NUCLEOTIDE SEQUENCE [LARGE SCALE GENOMIC DNA]</scope>
    <source>
        <strain evidence="2 3">MSL 6dP</strain>
    </source>
</reference>
<keyword evidence="1" id="KW-0812">Transmembrane</keyword>
<organism evidence="2 3">
    <name type="scientific">Orenia marismortui</name>
    <dbReference type="NCBI Taxonomy" id="46469"/>
    <lineage>
        <taxon>Bacteria</taxon>
        <taxon>Bacillati</taxon>
        <taxon>Bacillota</taxon>
        <taxon>Clostridia</taxon>
        <taxon>Halanaerobiales</taxon>
        <taxon>Halobacteroidaceae</taxon>
        <taxon>Orenia</taxon>
    </lineage>
</organism>
<name>A0A4R8GIJ4_9FIRM</name>
<evidence type="ECO:0000313" key="3">
    <source>
        <dbReference type="Proteomes" id="UP000295832"/>
    </source>
</evidence>
<dbReference type="Proteomes" id="UP000295832">
    <property type="component" value="Unassembled WGS sequence"/>
</dbReference>
<dbReference type="AlphaFoldDB" id="A0A4R8GIJ4"/>
<dbReference type="Pfam" id="PF07963">
    <property type="entry name" value="N_methyl"/>
    <property type="match status" value="1"/>
</dbReference>
<keyword evidence="3" id="KW-1185">Reference proteome</keyword>
<dbReference type="InterPro" id="IPR012902">
    <property type="entry name" value="N_methyl_site"/>
</dbReference>
<proteinExistence type="predicted"/>
<dbReference type="NCBIfam" id="TIGR02532">
    <property type="entry name" value="IV_pilin_GFxxxE"/>
    <property type="match status" value="1"/>
</dbReference>
<keyword evidence="1" id="KW-0472">Membrane</keyword>
<accession>A0A4R8GIJ4</accession>
<gene>
    <name evidence="2" type="ORF">C7959_1455</name>
</gene>
<sequence length="122" mass="14154">MLTTSNSQAGFTLIELLITISILGIFLIPMIGYLSTTNQQIEELHKRTIAINLARLKLEEEINEDFDNVISSSLINFNGEFRAYKYQFKVIRINERIKKVQIKVYCHKREVVDLITFITDSI</sequence>